<dbReference type="EMBL" id="JAUSVF010000004">
    <property type="protein sequence ID" value="MDQ0323706.1"/>
    <property type="molecule type" value="Genomic_DNA"/>
</dbReference>
<protein>
    <recommendedName>
        <fullName evidence="3">Transposase</fullName>
    </recommendedName>
</protein>
<accession>A0ABU0C1C8</accession>
<name>A0ABU0C1C8_9HYPH</name>
<evidence type="ECO:0000313" key="2">
    <source>
        <dbReference type="Proteomes" id="UP001230207"/>
    </source>
</evidence>
<evidence type="ECO:0000313" key="1">
    <source>
        <dbReference type="EMBL" id="MDQ0323706.1"/>
    </source>
</evidence>
<evidence type="ECO:0008006" key="3">
    <source>
        <dbReference type="Google" id="ProtNLM"/>
    </source>
</evidence>
<proteinExistence type="predicted"/>
<keyword evidence="2" id="KW-1185">Reference proteome</keyword>
<comment type="caution">
    <text evidence="1">The sequence shown here is derived from an EMBL/GenBank/DDBJ whole genome shotgun (WGS) entry which is preliminary data.</text>
</comment>
<reference evidence="1 2" key="1">
    <citation type="submission" date="2023-07" db="EMBL/GenBank/DDBJ databases">
        <title>Genomic Encyclopedia of Type Strains, Phase IV (KMG-IV): sequencing the most valuable type-strain genomes for metagenomic binning, comparative biology and taxonomic classification.</title>
        <authorList>
            <person name="Goeker M."/>
        </authorList>
    </citation>
    <scope>NUCLEOTIDE SEQUENCE [LARGE SCALE GENOMIC DNA]</scope>
    <source>
        <strain evidence="1 2">DSM 1112</strain>
    </source>
</reference>
<organism evidence="1 2">
    <name type="scientific">Pararhizobium capsulatum DSM 1112</name>
    <dbReference type="NCBI Taxonomy" id="1121113"/>
    <lineage>
        <taxon>Bacteria</taxon>
        <taxon>Pseudomonadati</taxon>
        <taxon>Pseudomonadota</taxon>
        <taxon>Alphaproteobacteria</taxon>
        <taxon>Hyphomicrobiales</taxon>
        <taxon>Rhizobiaceae</taxon>
        <taxon>Rhizobium/Agrobacterium group</taxon>
        <taxon>Pararhizobium</taxon>
    </lineage>
</organism>
<dbReference type="RefSeq" id="WP_307236439.1">
    <property type="nucleotide sequence ID" value="NZ_JAUSVF010000004.1"/>
</dbReference>
<gene>
    <name evidence="1" type="ORF">QO002_005913</name>
</gene>
<dbReference type="Proteomes" id="UP001230207">
    <property type="component" value="Unassembled WGS sequence"/>
</dbReference>
<sequence length="67" mass="8004">MTSRPENRYKTRKNEGDEFWTVYDIFTGEPAEMNGTWLTACEMDEANDLVDLLNLEYINRRKGRRIE</sequence>